<dbReference type="EMBL" id="MVGT01002752">
    <property type="protein sequence ID" value="OVA06699.1"/>
    <property type="molecule type" value="Genomic_DNA"/>
</dbReference>
<feature type="repeat" description="ANK" evidence="1">
    <location>
        <begin position="170"/>
        <end position="202"/>
    </location>
</feature>
<dbReference type="PROSITE" id="PS50088">
    <property type="entry name" value="ANK_REPEAT"/>
    <property type="match status" value="5"/>
</dbReference>
<dbReference type="PROSITE" id="PS50297">
    <property type="entry name" value="ANK_REP_REGION"/>
    <property type="match status" value="4"/>
</dbReference>
<dbReference type="OrthoDB" id="412869at2759"/>
<organism evidence="3 4">
    <name type="scientific">Macleaya cordata</name>
    <name type="common">Five-seeded plume-poppy</name>
    <name type="synonym">Bocconia cordata</name>
    <dbReference type="NCBI Taxonomy" id="56857"/>
    <lineage>
        <taxon>Eukaryota</taxon>
        <taxon>Viridiplantae</taxon>
        <taxon>Streptophyta</taxon>
        <taxon>Embryophyta</taxon>
        <taxon>Tracheophyta</taxon>
        <taxon>Spermatophyta</taxon>
        <taxon>Magnoliopsida</taxon>
        <taxon>Ranunculales</taxon>
        <taxon>Papaveraceae</taxon>
        <taxon>Papaveroideae</taxon>
        <taxon>Macleaya</taxon>
    </lineage>
</organism>
<dbReference type="InParanoid" id="A0A200Q8A0"/>
<dbReference type="SUPFAM" id="SSF48403">
    <property type="entry name" value="Ankyrin repeat"/>
    <property type="match status" value="1"/>
</dbReference>
<dbReference type="PANTHER" id="PTHR46224:SF67">
    <property type="entry name" value="HSP70-HSP90 ORGANIZING PROTEIN 3-LIKE"/>
    <property type="match status" value="1"/>
</dbReference>
<dbReference type="Proteomes" id="UP000195402">
    <property type="component" value="Unassembled WGS sequence"/>
</dbReference>
<dbReference type="OMA" id="GMECTIN"/>
<evidence type="ECO:0000313" key="4">
    <source>
        <dbReference type="Proteomes" id="UP000195402"/>
    </source>
</evidence>
<keyword evidence="1" id="KW-0040">ANK repeat</keyword>
<sequence>MEHSRSPAAMFLQSMDKAKIQMEYAPCPASAHFQFFNAAYTGKLHRFKKLASKHDDGRGLAKTINSIKDEDGRGALTFAAAGGKLNVCKYLIEELRLKVDVKDGNGITPLCHAAIRGHLSTVEYLLEKGANLDASNDTNHTPLHYAAKRGDKEILALLLSRGARVDVATRSGTALQFAAALGHHDAVKVLLDHHANPNVFFHHMLTPLVITILVNSLQCVELLIQAGADPNAGSSVLTPLVLAAGDGLTEITKCLLEAGADPNLTNNDGLKPVEIAAIHGHHQIVGMLFPLTSRIPTYVDWSIGGLMKHEHYKEAKKQRKLQVKEKFHEVKSRGTDAFRKKQYLMAAYWYAEAMELDPSEAAALLSNKSLCYAHLNDGLNALSDANECISLRPDWPKAYYRAGVALNILKRYNDAADAFFEGLKLDPENKELKDAFRDAIEARLKSIKVRPEDADEAN</sequence>
<comment type="caution">
    <text evidence="3">The sequence shown here is derived from an EMBL/GenBank/DDBJ whole genome shotgun (WGS) entry which is preliminary data.</text>
</comment>
<dbReference type="InterPro" id="IPR051616">
    <property type="entry name" value="Cul2-RING_E3_ligase_SR"/>
</dbReference>
<dbReference type="Gene3D" id="1.25.40.20">
    <property type="entry name" value="Ankyrin repeat-containing domain"/>
    <property type="match status" value="2"/>
</dbReference>
<dbReference type="Pfam" id="PF12796">
    <property type="entry name" value="Ank_2"/>
    <property type="match status" value="2"/>
</dbReference>
<protein>
    <submittedName>
        <fullName evidence="3">Tetratricopeptide TPR-1</fullName>
    </submittedName>
</protein>
<feature type="repeat" description="ANK" evidence="1">
    <location>
        <begin position="105"/>
        <end position="137"/>
    </location>
</feature>
<keyword evidence="2" id="KW-0802">TPR repeat</keyword>
<dbReference type="PRINTS" id="PR01415">
    <property type="entry name" value="ANKYRIN"/>
</dbReference>
<feature type="repeat" description="TPR" evidence="2">
    <location>
        <begin position="396"/>
        <end position="429"/>
    </location>
</feature>
<dbReference type="Gene3D" id="1.25.40.10">
    <property type="entry name" value="Tetratricopeptide repeat domain"/>
    <property type="match status" value="1"/>
</dbReference>
<dbReference type="SMART" id="SM00028">
    <property type="entry name" value="TPR"/>
    <property type="match status" value="3"/>
</dbReference>
<dbReference type="Pfam" id="PF00023">
    <property type="entry name" value="Ank"/>
    <property type="match status" value="1"/>
</dbReference>
<dbReference type="InterPro" id="IPR036770">
    <property type="entry name" value="Ankyrin_rpt-contain_sf"/>
</dbReference>
<dbReference type="SUPFAM" id="SSF48452">
    <property type="entry name" value="TPR-like"/>
    <property type="match status" value="1"/>
</dbReference>
<gene>
    <name evidence="3" type="ORF">BVC80_1733g18</name>
</gene>
<evidence type="ECO:0000256" key="2">
    <source>
        <dbReference type="PROSITE-ProRule" id="PRU00339"/>
    </source>
</evidence>
<dbReference type="PROSITE" id="PS50005">
    <property type="entry name" value="TPR"/>
    <property type="match status" value="1"/>
</dbReference>
<dbReference type="STRING" id="56857.A0A200Q8A0"/>
<dbReference type="InterPro" id="IPR011990">
    <property type="entry name" value="TPR-like_helical_dom_sf"/>
</dbReference>
<dbReference type="InterPro" id="IPR019734">
    <property type="entry name" value="TPR_rpt"/>
</dbReference>
<feature type="repeat" description="ANK" evidence="1">
    <location>
        <begin position="235"/>
        <end position="267"/>
    </location>
</feature>
<evidence type="ECO:0000313" key="3">
    <source>
        <dbReference type="EMBL" id="OVA06699.1"/>
    </source>
</evidence>
<dbReference type="SMART" id="SM00248">
    <property type="entry name" value="ANK"/>
    <property type="match status" value="7"/>
</dbReference>
<feature type="repeat" description="ANK" evidence="1">
    <location>
        <begin position="203"/>
        <end position="235"/>
    </location>
</feature>
<dbReference type="AlphaFoldDB" id="A0A200Q8A0"/>
<feature type="repeat" description="ANK" evidence="1">
    <location>
        <begin position="138"/>
        <end position="170"/>
    </location>
</feature>
<dbReference type="InterPro" id="IPR002110">
    <property type="entry name" value="Ankyrin_rpt"/>
</dbReference>
<keyword evidence="4" id="KW-1185">Reference proteome</keyword>
<reference evidence="3 4" key="1">
    <citation type="journal article" date="2017" name="Mol. Plant">
        <title>The Genome of Medicinal Plant Macleaya cordata Provides New Insights into Benzylisoquinoline Alkaloids Metabolism.</title>
        <authorList>
            <person name="Liu X."/>
            <person name="Liu Y."/>
            <person name="Huang P."/>
            <person name="Ma Y."/>
            <person name="Qing Z."/>
            <person name="Tang Q."/>
            <person name="Cao H."/>
            <person name="Cheng P."/>
            <person name="Zheng Y."/>
            <person name="Yuan Z."/>
            <person name="Zhou Y."/>
            <person name="Liu J."/>
            <person name="Tang Z."/>
            <person name="Zhuo Y."/>
            <person name="Zhang Y."/>
            <person name="Yu L."/>
            <person name="Huang J."/>
            <person name="Yang P."/>
            <person name="Peng Q."/>
            <person name="Zhang J."/>
            <person name="Jiang W."/>
            <person name="Zhang Z."/>
            <person name="Lin K."/>
            <person name="Ro D.K."/>
            <person name="Chen X."/>
            <person name="Xiong X."/>
            <person name="Shang Y."/>
            <person name="Huang S."/>
            <person name="Zeng J."/>
        </authorList>
    </citation>
    <scope>NUCLEOTIDE SEQUENCE [LARGE SCALE GENOMIC DNA]</scope>
    <source>
        <strain evidence="4">cv. BLH2017</strain>
        <tissue evidence="3">Root</tissue>
    </source>
</reference>
<name>A0A200Q8A0_MACCD</name>
<proteinExistence type="predicted"/>
<dbReference type="PANTHER" id="PTHR46224">
    <property type="entry name" value="ANKYRIN REPEAT FAMILY PROTEIN"/>
    <property type="match status" value="1"/>
</dbReference>
<accession>A0A200Q8A0</accession>
<evidence type="ECO:0000256" key="1">
    <source>
        <dbReference type="PROSITE-ProRule" id="PRU00023"/>
    </source>
</evidence>